<feature type="compositionally biased region" description="Low complexity" evidence="10">
    <location>
        <begin position="1075"/>
        <end position="1090"/>
    </location>
</feature>
<feature type="compositionally biased region" description="Basic and acidic residues" evidence="10">
    <location>
        <begin position="1095"/>
        <end position="1107"/>
    </location>
</feature>
<keyword evidence="14" id="KW-1185">Reference proteome</keyword>
<sequence>MKKGRASAKVRRAPAARKADEAVQWFQREGFDPAEYIGQLRSEKDLDQARNELTQLHDFCKQEIQKVVHDHHKDFLEASRDISDVEGLVDELRNYVSGGATVVANLLDLPPLPHQAAAASALLPATNIVPDPLGAPQPQPTAWASILALQADLLQDLQVAVAEQDSATARALLAAGRDMIAVVDRDSAQLSAQASDDGISAWRYNFEGTLAAQKAALIEELQRQLSRTNSSTFERRTAAQTLGLLVGPGQATQALLRCHTLRLRAAQQHLLTQHSAAGGDPDGVEYAGGLAQTTFLAIGAAAEDVRAVFPGPVLAQPPNGTAGAAAASAAGGAAAALPTVAALVVQWASDEARNCAALLRRHALTPFLATGTAVGALLCMGLVLVFCAALEGSHGLALRVTFQGELWGLVEAIVRRHLHRLRDEAAAATSVDATNAALQAYAGGGSLAGATMATARLPDGATNGLSNPPALSGAQQVVGGTAAAGSSSWGSATPFSVAARLKGLVAMLPELRALAEGLAPVGTTAAVTVLRQGVVAAFAAVCEQVLASVKRVLGSGSSSSAPGAGSSAAAAGTATRAGGSAGGPGPVMAALAGPAAGREGARLASYMLNVEKQLRTFAESDVQVALAPLAHVVGPVVPPELLLPSLYPLAELRGTLPPPAAEDAHMTVSAPADAPGSASIVLQQHSSGVLERIRAELEAETERREKEREARRQREAQEQEQLASQQAQSRQQLVEEKRQEESKAAANASAAAVAVASTAGAVAGRTEASGANGVAPANASKSLATDLEAELEAGAARSQRPKVVVDEPASSVSLQRARRAPEGVVAVRFKDEEAEASEAPVPHSSKGKTAQAAAEPEEAAVAARRRRRAELASEEEVTAEAAMATASAVEDHARARSRPRGDQDAASVASWEPEPVAQPAASRRPGQAELIEQPVPAQRRRAQVTEFQLEEDNLVAPSAAAGRRERRERERYQDRGNGAGRGGDGYAGAVGVAAQREPTPDAATSAAAVDAGARNLPHMRATAQPQPEPAVAVPAGRRRQARTEEEPALGDGARSRSVRRERQSEAVAAEGDNPSGSASARRGVSAAQRGFQAEQDPRPRRLPRAEPEAGAVEAAVVQPAPDPDPGAARSRARAAVSPEEPVLARRSRAQPEPALEASATTGLARKPNRFGVALSDDDDLPAPRMRRARPGSAAPAAAFANEDAAAALSLPDSPQPAAASAVGQRASTTAATALGPPVAVDITPAAERRRRPLPRPPSDSDEELPTGGRARPARPTAVAAEIGERAEGSAAPAAAHGAAAGEPTAKAMTAKERLAARMAARMAAAGGGGA</sequence>
<accession>A0A835SUJ5</accession>
<evidence type="ECO:0000256" key="4">
    <source>
        <dbReference type="ARBA" id="ARBA00022448"/>
    </source>
</evidence>
<comment type="subcellular location">
    <subcellularLocation>
        <location evidence="1">Golgi apparatus membrane</location>
        <topology evidence="1">Peripheral membrane protein</topology>
    </subcellularLocation>
</comment>
<evidence type="ECO:0000259" key="12">
    <source>
        <dbReference type="Pfam" id="PF06148"/>
    </source>
</evidence>
<feature type="compositionally biased region" description="Basic and acidic residues" evidence="10">
    <location>
        <begin position="962"/>
        <end position="974"/>
    </location>
</feature>
<feature type="region of interest" description="Disordered" evidence="10">
    <location>
        <begin position="791"/>
        <end position="1312"/>
    </location>
</feature>
<feature type="compositionally biased region" description="Gly residues" evidence="10">
    <location>
        <begin position="977"/>
        <end position="988"/>
    </location>
</feature>
<feature type="compositionally biased region" description="Low complexity" evidence="10">
    <location>
        <begin position="1023"/>
        <end position="1035"/>
    </location>
</feature>
<feature type="compositionally biased region" description="Low complexity" evidence="10">
    <location>
        <begin position="1002"/>
        <end position="1013"/>
    </location>
</feature>
<protein>
    <recommendedName>
        <fullName evidence="3">Conserved oligomeric Golgi complex subunit 2</fullName>
    </recommendedName>
    <alternativeName>
        <fullName evidence="9">Component of oligomeric Golgi complex 2</fullName>
    </alternativeName>
</protein>
<feature type="compositionally biased region" description="Low complexity" evidence="10">
    <location>
        <begin position="719"/>
        <end position="732"/>
    </location>
</feature>
<dbReference type="GO" id="GO:0006893">
    <property type="term" value="P:Golgi to plasma membrane transport"/>
    <property type="evidence" value="ECO:0007669"/>
    <property type="project" value="TreeGrafter"/>
</dbReference>
<evidence type="ECO:0000313" key="14">
    <source>
        <dbReference type="Proteomes" id="UP000613740"/>
    </source>
</evidence>
<feature type="compositionally biased region" description="Low complexity" evidence="10">
    <location>
        <begin position="850"/>
        <end position="862"/>
    </location>
</feature>
<dbReference type="PANTHER" id="PTHR21426:SF12">
    <property type="entry name" value="EXOCYST COMPLEX COMPONENT 8"/>
    <property type="match status" value="1"/>
</dbReference>
<gene>
    <name evidence="13" type="ORF">HYH02_014727</name>
</gene>
<feature type="transmembrane region" description="Helical" evidence="11">
    <location>
        <begin position="363"/>
        <end position="386"/>
    </location>
</feature>
<dbReference type="GO" id="GO:0015031">
    <property type="term" value="P:protein transport"/>
    <property type="evidence" value="ECO:0007669"/>
    <property type="project" value="UniProtKB-KW"/>
</dbReference>
<keyword evidence="7" id="KW-0333">Golgi apparatus</keyword>
<feature type="region of interest" description="Disordered" evidence="10">
    <location>
        <begin position="699"/>
        <end position="741"/>
    </location>
</feature>
<dbReference type="InterPro" id="IPR033961">
    <property type="entry name" value="Exo84"/>
</dbReference>
<proteinExistence type="inferred from homology"/>
<feature type="compositionally biased region" description="Low complexity" evidence="10">
    <location>
        <begin position="1265"/>
        <end position="1280"/>
    </location>
</feature>
<dbReference type="InterPro" id="IPR024602">
    <property type="entry name" value="COG_su2_N"/>
</dbReference>
<dbReference type="PANTHER" id="PTHR21426">
    <property type="entry name" value="EXOCYST COMPLEX COMPONENT 8"/>
    <property type="match status" value="1"/>
</dbReference>
<feature type="domain" description="Conserved oligomeric Golgi complex subunit 2 N-terminal" evidence="12">
    <location>
        <begin position="25"/>
        <end position="93"/>
    </location>
</feature>
<evidence type="ECO:0000256" key="7">
    <source>
        <dbReference type="ARBA" id="ARBA00023034"/>
    </source>
</evidence>
<evidence type="ECO:0000256" key="11">
    <source>
        <dbReference type="SAM" id="Phobius"/>
    </source>
</evidence>
<dbReference type="GO" id="GO:0000145">
    <property type="term" value="C:exocyst"/>
    <property type="evidence" value="ECO:0007669"/>
    <property type="project" value="InterPro"/>
</dbReference>
<evidence type="ECO:0000256" key="6">
    <source>
        <dbReference type="ARBA" id="ARBA00022927"/>
    </source>
</evidence>
<evidence type="ECO:0000256" key="10">
    <source>
        <dbReference type="SAM" id="MobiDB-lite"/>
    </source>
</evidence>
<dbReference type="GO" id="GO:0000139">
    <property type="term" value="C:Golgi membrane"/>
    <property type="evidence" value="ECO:0007669"/>
    <property type="project" value="UniProtKB-SubCell"/>
</dbReference>
<keyword evidence="8 11" id="KW-0472">Membrane</keyword>
<feature type="compositionally biased region" description="Low complexity" evidence="10">
    <location>
        <begin position="1288"/>
        <end position="1308"/>
    </location>
</feature>
<dbReference type="SUPFAM" id="SSF74788">
    <property type="entry name" value="Cullin repeat-like"/>
    <property type="match status" value="1"/>
</dbReference>
<evidence type="ECO:0000256" key="3">
    <source>
        <dbReference type="ARBA" id="ARBA00020977"/>
    </source>
</evidence>
<dbReference type="Proteomes" id="UP000613740">
    <property type="component" value="Unassembled WGS sequence"/>
</dbReference>
<keyword evidence="6" id="KW-0653">Protein transport</keyword>
<evidence type="ECO:0000313" key="13">
    <source>
        <dbReference type="EMBL" id="KAG2426875.1"/>
    </source>
</evidence>
<dbReference type="EMBL" id="JAEHOD010000104">
    <property type="protein sequence ID" value="KAG2426875.1"/>
    <property type="molecule type" value="Genomic_DNA"/>
</dbReference>
<feature type="compositionally biased region" description="Basic and acidic residues" evidence="10">
    <location>
        <begin position="889"/>
        <end position="903"/>
    </location>
</feature>
<feature type="compositionally biased region" description="Low complexity" evidence="10">
    <location>
        <begin position="556"/>
        <end position="578"/>
    </location>
</feature>
<comment type="similarity">
    <text evidence="2">Belongs to the EXO84 family.</text>
</comment>
<dbReference type="OrthoDB" id="538587at2759"/>
<feature type="compositionally biased region" description="Low complexity" evidence="10">
    <location>
        <begin position="1108"/>
        <end position="1139"/>
    </location>
</feature>
<feature type="compositionally biased region" description="Low complexity" evidence="10">
    <location>
        <begin position="1190"/>
        <end position="1207"/>
    </location>
</feature>
<feature type="region of interest" description="Disordered" evidence="10">
    <location>
        <begin position="556"/>
        <end position="583"/>
    </location>
</feature>
<reference evidence="13" key="1">
    <citation type="journal article" date="2020" name="bioRxiv">
        <title>Comparative genomics of Chlamydomonas.</title>
        <authorList>
            <person name="Craig R.J."/>
            <person name="Hasan A.R."/>
            <person name="Ness R.W."/>
            <person name="Keightley P.D."/>
        </authorList>
    </citation>
    <scope>NUCLEOTIDE SEQUENCE</scope>
    <source>
        <strain evidence="13">CCAP 11/173</strain>
    </source>
</reference>
<keyword evidence="4" id="KW-0813">Transport</keyword>
<feature type="compositionally biased region" description="Low complexity" evidence="10">
    <location>
        <begin position="879"/>
        <end position="888"/>
    </location>
</feature>
<comment type="caution">
    <text evidence="13">The sequence shown here is derived from an EMBL/GenBank/DDBJ whole genome shotgun (WGS) entry which is preliminary data.</text>
</comment>
<evidence type="ECO:0000256" key="9">
    <source>
        <dbReference type="ARBA" id="ARBA00031344"/>
    </source>
</evidence>
<dbReference type="InterPro" id="IPR016159">
    <property type="entry name" value="Cullin_repeat-like_dom_sf"/>
</dbReference>
<keyword evidence="11" id="KW-0812">Transmembrane</keyword>
<evidence type="ECO:0000256" key="5">
    <source>
        <dbReference type="ARBA" id="ARBA00022483"/>
    </source>
</evidence>
<feature type="compositionally biased region" description="Basic and acidic residues" evidence="10">
    <location>
        <begin position="699"/>
        <end position="717"/>
    </location>
</feature>
<evidence type="ECO:0000256" key="8">
    <source>
        <dbReference type="ARBA" id="ARBA00023136"/>
    </source>
</evidence>
<name>A0A835SUJ5_9CHLO</name>
<dbReference type="Pfam" id="PF06148">
    <property type="entry name" value="COG2_N"/>
    <property type="match status" value="1"/>
</dbReference>
<evidence type="ECO:0000256" key="2">
    <source>
        <dbReference type="ARBA" id="ARBA00007210"/>
    </source>
</evidence>
<keyword evidence="5" id="KW-0268">Exocytosis</keyword>
<keyword evidence="11" id="KW-1133">Transmembrane helix</keyword>
<feature type="region of interest" description="Disordered" evidence="10">
    <location>
        <begin position="658"/>
        <end position="678"/>
    </location>
</feature>
<evidence type="ECO:0000256" key="1">
    <source>
        <dbReference type="ARBA" id="ARBA00004395"/>
    </source>
</evidence>
<organism evidence="13 14">
    <name type="scientific">Chlamydomonas schloesseri</name>
    <dbReference type="NCBI Taxonomy" id="2026947"/>
    <lineage>
        <taxon>Eukaryota</taxon>
        <taxon>Viridiplantae</taxon>
        <taxon>Chlorophyta</taxon>
        <taxon>core chlorophytes</taxon>
        <taxon>Chlorophyceae</taxon>
        <taxon>CS clade</taxon>
        <taxon>Chlamydomonadales</taxon>
        <taxon>Chlamydomonadaceae</taxon>
        <taxon>Chlamydomonas</taxon>
    </lineage>
</organism>
<dbReference type="GO" id="GO:0006887">
    <property type="term" value="P:exocytosis"/>
    <property type="evidence" value="ECO:0007669"/>
    <property type="project" value="UniProtKB-KW"/>
</dbReference>